<keyword evidence="1" id="KW-0732">Signal</keyword>
<dbReference type="EMBL" id="VXIT01000003">
    <property type="protein sequence ID" value="KAA6414216.1"/>
    <property type="molecule type" value="Genomic_DNA"/>
</dbReference>
<dbReference type="Proteomes" id="UP000324767">
    <property type="component" value="Unassembled WGS sequence"/>
</dbReference>
<evidence type="ECO:0000313" key="3">
    <source>
        <dbReference type="Proteomes" id="UP000324767"/>
    </source>
</evidence>
<reference evidence="2 3" key="1">
    <citation type="submission" date="2019-09" db="EMBL/GenBank/DDBJ databases">
        <title>The hologenome of the rock-dwelling lichen Lasallia pustulata.</title>
        <authorList>
            <person name="Greshake Tzovaras B."/>
            <person name="Segers F."/>
            <person name="Bicker A."/>
            <person name="Dal Grande F."/>
            <person name="Otte J."/>
            <person name="Hankeln T."/>
            <person name="Schmitt I."/>
            <person name="Ebersberger I."/>
        </authorList>
    </citation>
    <scope>NUCLEOTIDE SEQUENCE [LARGE SCALE GENOMIC DNA]</scope>
    <source>
        <strain evidence="2">A1-1</strain>
    </source>
</reference>
<proteinExistence type="predicted"/>
<dbReference type="OrthoDB" id="5367786at2759"/>
<accession>A0A5M8PYW2</accession>
<organism evidence="2 3">
    <name type="scientific">Lasallia pustulata</name>
    <dbReference type="NCBI Taxonomy" id="136370"/>
    <lineage>
        <taxon>Eukaryota</taxon>
        <taxon>Fungi</taxon>
        <taxon>Dikarya</taxon>
        <taxon>Ascomycota</taxon>
        <taxon>Pezizomycotina</taxon>
        <taxon>Lecanoromycetes</taxon>
        <taxon>OSLEUM clade</taxon>
        <taxon>Umbilicariomycetidae</taxon>
        <taxon>Umbilicariales</taxon>
        <taxon>Umbilicariaceae</taxon>
        <taxon>Lasallia</taxon>
    </lineage>
</organism>
<dbReference type="AlphaFoldDB" id="A0A5M8PYW2"/>
<evidence type="ECO:0000256" key="1">
    <source>
        <dbReference type="SAM" id="SignalP"/>
    </source>
</evidence>
<sequence length="186" mass="20756">MLRLNCLSFILFVLFPVWFSFAATAVSTGQSTVVRRAQYCMNYLGVVAGSKVPTDAQGPIYPLPQLFNIVWCIKDTETYLILNPGTPLPSNTVVTILKGAERAVTEWIASRGDGMLQNGRFTWYGRAQSRIVFQVQNANNHQVMYGVLLTALTGMETYMWRLGYGCVDFKLYDGWNQVGQGSLAYG</sequence>
<feature type="chain" id="PRO_5024345659" evidence="1">
    <location>
        <begin position="23"/>
        <end position="186"/>
    </location>
</feature>
<evidence type="ECO:0000313" key="2">
    <source>
        <dbReference type="EMBL" id="KAA6414216.1"/>
    </source>
</evidence>
<comment type="caution">
    <text evidence="2">The sequence shown here is derived from an EMBL/GenBank/DDBJ whole genome shotgun (WGS) entry which is preliminary data.</text>
</comment>
<gene>
    <name evidence="2" type="ORF">FRX48_02579</name>
</gene>
<protein>
    <submittedName>
        <fullName evidence="2">Uncharacterized protein</fullName>
    </submittedName>
</protein>
<name>A0A5M8PYW2_9LECA</name>
<feature type="signal peptide" evidence="1">
    <location>
        <begin position="1"/>
        <end position="22"/>
    </location>
</feature>